<evidence type="ECO:0000313" key="2">
    <source>
        <dbReference type="Proteomes" id="UP000198836"/>
    </source>
</evidence>
<organism evidence="1 2">
    <name type="scientific">Pedobacter suwonensis</name>
    <dbReference type="NCBI Taxonomy" id="332999"/>
    <lineage>
        <taxon>Bacteria</taxon>
        <taxon>Pseudomonadati</taxon>
        <taxon>Bacteroidota</taxon>
        <taxon>Sphingobacteriia</taxon>
        <taxon>Sphingobacteriales</taxon>
        <taxon>Sphingobacteriaceae</taxon>
        <taxon>Pedobacter</taxon>
    </lineage>
</organism>
<gene>
    <name evidence="1" type="ORF">SAMN04488511_10789</name>
</gene>
<name>A0A1I0T973_9SPHI</name>
<keyword evidence="2" id="KW-1185">Reference proteome</keyword>
<evidence type="ECO:0000313" key="1">
    <source>
        <dbReference type="EMBL" id="SFA48354.1"/>
    </source>
</evidence>
<dbReference type="RefSeq" id="WP_159435225.1">
    <property type="nucleotide sequence ID" value="NZ_CP031708.1"/>
</dbReference>
<protein>
    <submittedName>
        <fullName evidence="1">Uncharacterized protein</fullName>
    </submittedName>
</protein>
<dbReference type="OrthoDB" id="772520at2"/>
<sequence>MKFNQDHKRKKVNPLRIEIMQSMLASFKIEGISISSESATAALKKIEVSLEK</sequence>
<proteinExistence type="predicted"/>
<dbReference type="EMBL" id="FOJM01000007">
    <property type="protein sequence ID" value="SFA48354.1"/>
    <property type="molecule type" value="Genomic_DNA"/>
</dbReference>
<dbReference type="Proteomes" id="UP000198836">
    <property type="component" value="Unassembled WGS sequence"/>
</dbReference>
<dbReference type="AlphaFoldDB" id="A0A1I0T973"/>
<dbReference type="GeneID" id="96617641"/>
<reference evidence="2" key="1">
    <citation type="submission" date="2016-10" db="EMBL/GenBank/DDBJ databases">
        <authorList>
            <person name="Varghese N."/>
            <person name="Submissions S."/>
        </authorList>
    </citation>
    <scope>NUCLEOTIDE SEQUENCE [LARGE SCALE GENOMIC DNA]</scope>
    <source>
        <strain evidence="2">DSM 18130</strain>
    </source>
</reference>
<accession>A0A1I0T973</accession>